<reference evidence="1" key="1">
    <citation type="submission" date="2013-04" db="EMBL/GenBank/DDBJ databases">
        <authorList>
            <person name="Qu J."/>
            <person name="Murali S.C."/>
            <person name="Bandaranaike D."/>
            <person name="Bellair M."/>
            <person name="Blankenburg K."/>
            <person name="Chao H."/>
            <person name="Dinh H."/>
            <person name="Doddapaneni H."/>
            <person name="Downs B."/>
            <person name="Dugan-Rocha S."/>
            <person name="Elkadiri S."/>
            <person name="Gnanaolivu R.D."/>
            <person name="Hernandez B."/>
            <person name="Javaid M."/>
            <person name="Jayaseelan J.C."/>
            <person name="Lee S."/>
            <person name="Li M."/>
            <person name="Ming W."/>
            <person name="Munidasa M."/>
            <person name="Muniz J."/>
            <person name="Nguyen L."/>
            <person name="Ongeri F."/>
            <person name="Osuji N."/>
            <person name="Pu L.-L."/>
            <person name="Puazo M."/>
            <person name="Qu C."/>
            <person name="Quiroz J."/>
            <person name="Raj R."/>
            <person name="Weissenberger G."/>
            <person name="Xin Y."/>
            <person name="Zou X."/>
            <person name="Han Y."/>
            <person name="Richards S."/>
            <person name="Worley K."/>
            <person name="Muzny D."/>
            <person name="Gibbs R."/>
        </authorList>
    </citation>
    <scope>NUCLEOTIDE SEQUENCE</scope>
    <source>
        <strain evidence="1">Sampled in the wild</strain>
    </source>
</reference>
<evidence type="ECO:0000313" key="2">
    <source>
        <dbReference type="Proteomes" id="UP000792457"/>
    </source>
</evidence>
<reference evidence="1" key="2">
    <citation type="submission" date="2017-10" db="EMBL/GenBank/DDBJ databases">
        <title>Ladona fulva Genome sequencing and assembly.</title>
        <authorList>
            <person name="Murali S."/>
            <person name="Richards S."/>
            <person name="Bandaranaike D."/>
            <person name="Bellair M."/>
            <person name="Blankenburg K."/>
            <person name="Chao H."/>
            <person name="Dinh H."/>
            <person name="Doddapaneni H."/>
            <person name="Dugan-Rocha S."/>
            <person name="Elkadiri S."/>
            <person name="Gnanaolivu R."/>
            <person name="Hernandez B."/>
            <person name="Skinner E."/>
            <person name="Javaid M."/>
            <person name="Lee S."/>
            <person name="Li M."/>
            <person name="Ming W."/>
            <person name="Munidasa M."/>
            <person name="Muniz J."/>
            <person name="Nguyen L."/>
            <person name="Hughes D."/>
            <person name="Osuji N."/>
            <person name="Pu L.-L."/>
            <person name="Puazo M."/>
            <person name="Qu C."/>
            <person name="Quiroz J."/>
            <person name="Raj R."/>
            <person name="Weissenberger G."/>
            <person name="Xin Y."/>
            <person name="Zou X."/>
            <person name="Han Y."/>
            <person name="Worley K."/>
            <person name="Muzny D."/>
            <person name="Gibbs R."/>
        </authorList>
    </citation>
    <scope>NUCLEOTIDE SEQUENCE</scope>
    <source>
        <strain evidence="1">Sampled in the wild</strain>
    </source>
</reference>
<protein>
    <submittedName>
        <fullName evidence="1">Uncharacterized protein</fullName>
    </submittedName>
</protein>
<comment type="caution">
    <text evidence="1">The sequence shown here is derived from an EMBL/GenBank/DDBJ whole genome shotgun (WGS) entry which is preliminary data.</text>
</comment>
<evidence type="ECO:0000313" key="1">
    <source>
        <dbReference type="EMBL" id="KAG8235114.1"/>
    </source>
</evidence>
<sequence length="78" mass="9452">MENDRFRLTQAIHKSRHSNLYLEAFRYCQHYNYRLHPKVTIGKMYVICGYCQARKFESESIGMKYFGIEAFSLQYKEI</sequence>
<name>A0A8K0P911_LADFU</name>
<gene>
    <name evidence="1" type="ORF">J437_LFUL014377</name>
</gene>
<proteinExistence type="predicted"/>
<dbReference type="AlphaFoldDB" id="A0A8K0P911"/>
<organism evidence="1 2">
    <name type="scientific">Ladona fulva</name>
    <name type="common">Scarce chaser dragonfly</name>
    <name type="synonym">Libellula fulva</name>
    <dbReference type="NCBI Taxonomy" id="123851"/>
    <lineage>
        <taxon>Eukaryota</taxon>
        <taxon>Metazoa</taxon>
        <taxon>Ecdysozoa</taxon>
        <taxon>Arthropoda</taxon>
        <taxon>Hexapoda</taxon>
        <taxon>Insecta</taxon>
        <taxon>Pterygota</taxon>
        <taxon>Palaeoptera</taxon>
        <taxon>Odonata</taxon>
        <taxon>Epiprocta</taxon>
        <taxon>Anisoptera</taxon>
        <taxon>Libelluloidea</taxon>
        <taxon>Libellulidae</taxon>
        <taxon>Ladona</taxon>
    </lineage>
</organism>
<keyword evidence="2" id="KW-1185">Reference proteome</keyword>
<dbReference type="EMBL" id="KZ308880">
    <property type="protein sequence ID" value="KAG8235114.1"/>
    <property type="molecule type" value="Genomic_DNA"/>
</dbReference>
<accession>A0A8K0P911</accession>
<dbReference type="Proteomes" id="UP000792457">
    <property type="component" value="Unassembled WGS sequence"/>
</dbReference>
<dbReference type="OrthoDB" id="10051381at2759"/>